<dbReference type="SUPFAM" id="SSF53041">
    <property type="entry name" value="Resolvase-like"/>
    <property type="match status" value="1"/>
</dbReference>
<evidence type="ECO:0000256" key="2">
    <source>
        <dbReference type="ARBA" id="ARBA00023172"/>
    </source>
</evidence>
<dbReference type="EMBL" id="JAYFSI010000006">
    <property type="protein sequence ID" value="MEA5363010.1"/>
    <property type="molecule type" value="Genomic_DNA"/>
</dbReference>
<dbReference type="Gene3D" id="3.40.50.1390">
    <property type="entry name" value="Resolvase, N-terminal catalytic domain"/>
    <property type="match status" value="1"/>
</dbReference>
<evidence type="ECO:0000259" key="4">
    <source>
        <dbReference type="PROSITE" id="PS51736"/>
    </source>
</evidence>
<dbReference type="SMART" id="SM00857">
    <property type="entry name" value="Resolvase"/>
    <property type="match status" value="1"/>
</dbReference>
<organism evidence="5 6">
    <name type="scientific">Amycolatopsis heterodermiae</name>
    <dbReference type="NCBI Taxonomy" id="3110235"/>
    <lineage>
        <taxon>Bacteria</taxon>
        <taxon>Bacillati</taxon>
        <taxon>Actinomycetota</taxon>
        <taxon>Actinomycetes</taxon>
        <taxon>Pseudonocardiales</taxon>
        <taxon>Pseudonocardiaceae</taxon>
        <taxon>Amycolatopsis</taxon>
    </lineage>
</organism>
<feature type="region of interest" description="Disordered" evidence="3">
    <location>
        <begin position="57"/>
        <end position="77"/>
    </location>
</feature>
<dbReference type="InterPro" id="IPR006119">
    <property type="entry name" value="Resolv_N"/>
</dbReference>
<dbReference type="PANTHER" id="PTHR30461:SF2">
    <property type="entry name" value="SERINE RECOMBINASE PINE-RELATED"/>
    <property type="match status" value="1"/>
</dbReference>
<reference evidence="5 6" key="1">
    <citation type="submission" date="2023-12" db="EMBL/GenBank/DDBJ databases">
        <title>Amycolatopsis sp. V23-08.</title>
        <authorList>
            <person name="Somphong A."/>
        </authorList>
    </citation>
    <scope>NUCLEOTIDE SEQUENCE [LARGE SCALE GENOMIC DNA]</scope>
    <source>
        <strain evidence="5 6">V23-08</strain>
    </source>
</reference>
<dbReference type="RefSeq" id="WP_323330766.1">
    <property type="nucleotide sequence ID" value="NZ_JAYFSI010000006.1"/>
</dbReference>
<dbReference type="InterPro" id="IPR036162">
    <property type="entry name" value="Resolvase-like_N_sf"/>
</dbReference>
<feature type="domain" description="Resolvase/invertase-type recombinase catalytic" evidence="4">
    <location>
        <begin position="83"/>
        <end position="225"/>
    </location>
</feature>
<comment type="caution">
    <text evidence="5">The sequence shown here is derived from an EMBL/GenBank/DDBJ whole genome shotgun (WGS) entry which is preliminary data.</text>
</comment>
<dbReference type="PANTHER" id="PTHR30461">
    <property type="entry name" value="DNA-INVERTASE FROM LAMBDOID PROPHAGE"/>
    <property type="match status" value="1"/>
</dbReference>
<evidence type="ECO:0000313" key="6">
    <source>
        <dbReference type="Proteomes" id="UP001304298"/>
    </source>
</evidence>
<accession>A0ABU5RBM1</accession>
<dbReference type="Pfam" id="PF00239">
    <property type="entry name" value="Resolvase"/>
    <property type="match status" value="1"/>
</dbReference>
<dbReference type="Proteomes" id="UP001304298">
    <property type="component" value="Unassembled WGS sequence"/>
</dbReference>
<keyword evidence="1" id="KW-0238">DNA-binding</keyword>
<dbReference type="CDD" id="cd00569">
    <property type="entry name" value="HTH_Hin_like"/>
    <property type="match status" value="1"/>
</dbReference>
<dbReference type="Pfam" id="PF24623">
    <property type="entry name" value="Phage_zn_bind_8"/>
    <property type="match status" value="1"/>
</dbReference>
<protein>
    <submittedName>
        <fullName evidence="5">Recombinase family protein</fullName>
    </submittedName>
</protein>
<evidence type="ECO:0000256" key="1">
    <source>
        <dbReference type="ARBA" id="ARBA00023125"/>
    </source>
</evidence>
<evidence type="ECO:0000256" key="3">
    <source>
        <dbReference type="SAM" id="MobiDB-lite"/>
    </source>
</evidence>
<feature type="region of interest" description="Disordered" evidence="3">
    <location>
        <begin position="209"/>
        <end position="232"/>
    </location>
</feature>
<name>A0ABU5RBM1_9PSEU</name>
<sequence length="295" mass="31188">MDLTPDQAASAAEQLDCPTCGVPAGSPCRNRSGTTALKYHTPRFLLIPALRDAHEVDVPDDRGPGRPWQGGPARTTGEAGTPIRIGYACCSPASPDLDRQLGALTTARCDHVFAEQVGARIKTRAELEKALAIGSTRAAPGRTVILTVHELKRLARTTAELITVSAEVEAAGLELEVLTGPLAGIHDPNGPGQTLFAVLAAAAHLDRDHVREKTREGQQAATAKGHRSGRPKALDEEMLALARRLHGQGVSVPDIARQLTIRTGKNAGRHPSVASVYRALAEPVASHPDHPAPVR</sequence>
<dbReference type="InterPro" id="IPR050639">
    <property type="entry name" value="SSR_resolvase"/>
</dbReference>
<dbReference type="CDD" id="cd03768">
    <property type="entry name" value="SR_ResInv"/>
    <property type="match status" value="1"/>
</dbReference>
<gene>
    <name evidence="5" type="ORF">VA596_26000</name>
</gene>
<keyword evidence="6" id="KW-1185">Reference proteome</keyword>
<proteinExistence type="predicted"/>
<dbReference type="PROSITE" id="PS51736">
    <property type="entry name" value="RECOMBINASES_3"/>
    <property type="match status" value="1"/>
</dbReference>
<evidence type="ECO:0000313" key="5">
    <source>
        <dbReference type="EMBL" id="MEA5363010.1"/>
    </source>
</evidence>
<keyword evidence="2" id="KW-0233">DNA recombination</keyword>
<dbReference type="InterPro" id="IPR056911">
    <property type="entry name" value="Phage_Znf_bind_put"/>
</dbReference>